<keyword evidence="1" id="KW-0732">Signal</keyword>
<protein>
    <submittedName>
        <fullName evidence="2">PEPxxWA-CTERM sorting domain-containing protein</fullName>
    </submittedName>
</protein>
<dbReference type="RefSeq" id="WP_380888455.1">
    <property type="nucleotide sequence ID" value="NZ_JBHUDY010000001.1"/>
</dbReference>
<gene>
    <name evidence="2" type="ORF">ACFSCW_08710</name>
</gene>
<dbReference type="NCBIfam" id="TIGR02595">
    <property type="entry name" value="PEP_CTERM"/>
    <property type="match status" value="1"/>
</dbReference>
<dbReference type="Proteomes" id="UP001597115">
    <property type="component" value="Unassembled WGS sequence"/>
</dbReference>
<evidence type="ECO:0000256" key="1">
    <source>
        <dbReference type="SAM" id="SignalP"/>
    </source>
</evidence>
<keyword evidence="3" id="KW-1185">Reference proteome</keyword>
<sequence>MEMGKLAAVAFALLATPAMAAPTTLKLVGTVTQQQNPGTDPNFALGDTVTVTFNYDPATQPVDPFHGTGRLWFNRFTPASVFSIDTSRGLQWTAIYETQDEGVFLDPANPLSFSGHFSKLTSSLPDIILKGDGSFSIPGLSQSGARSLGFAGTLAVAGVPEPASWALMIGGFAAAGGAIRRKRSGSTAQLTVTTARQI</sequence>
<reference evidence="3" key="1">
    <citation type="journal article" date="2019" name="Int. J. Syst. Evol. Microbiol.">
        <title>The Global Catalogue of Microorganisms (GCM) 10K type strain sequencing project: providing services to taxonomists for standard genome sequencing and annotation.</title>
        <authorList>
            <consortium name="The Broad Institute Genomics Platform"/>
            <consortium name="The Broad Institute Genome Sequencing Center for Infectious Disease"/>
            <person name="Wu L."/>
            <person name="Ma J."/>
        </authorList>
    </citation>
    <scope>NUCLEOTIDE SEQUENCE [LARGE SCALE GENOMIC DNA]</scope>
    <source>
        <strain evidence="3">CGMCC 1.16275</strain>
    </source>
</reference>
<accession>A0ABW4I3K7</accession>
<dbReference type="InterPro" id="IPR013424">
    <property type="entry name" value="Ice-binding_C"/>
</dbReference>
<dbReference type="NCBIfam" id="NF035944">
    <property type="entry name" value="PEPxxWA-CTERM"/>
    <property type="match status" value="1"/>
</dbReference>
<name>A0ABW4I3K7_9SPHN</name>
<comment type="caution">
    <text evidence="2">The sequence shown here is derived from an EMBL/GenBank/DDBJ whole genome shotgun (WGS) entry which is preliminary data.</text>
</comment>
<dbReference type="EMBL" id="JBHUDY010000001">
    <property type="protein sequence ID" value="MFD1611880.1"/>
    <property type="molecule type" value="Genomic_DNA"/>
</dbReference>
<evidence type="ECO:0000313" key="2">
    <source>
        <dbReference type="EMBL" id="MFD1611880.1"/>
    </source>
</evidence>
<proteinExistence type="predicted"/>
<organism evidence="2 3">
    <name type="scientific">Sphingomonas tabacisoli</name>
    <dbReference type="NCBI Taxonomy" id="2249466"/>
    <lineage>
        <taxon>Bacteria</taxon>
        <taxon>Pseudomonadati</taxon>
        <taxon>Pseudomonadota</taxon>
        <taxon>Alphaproteobacteria</taxon>
        <taxon>Sphingomonadales</taxon>
        <taxon>Sphingomonadaceae</taxon>
        <taxon>Sphingomonas</taxon>
    </lineage>
</organism>
<feature type="chain" id="PRO_5047226846" evidence="1">
    <location>
        <begin position="21"/>
        <end position="198"/>
    </location>
</feature>
<feature type="signal peptide" evidence="1">
    <location>
        <begin position="1"/>
        <end position="20"/>
    </location>
</feature>
<evidence type="ECO:0000313" key="3">
    <source>
        <dbReference type="Proteomes" id="UP001597115"/>
    </source>
</evidence>